<protein>
    <submittedName>
        <fullName evidence="3">Ankyrin repeat domain-containing protein 26</fullName>
    </submittedName>
</protein>
<sequence length="148" mass="17120">MEHKIKYLESELSRSKPLQFNSNKKELEKYRQLHLEELGNRMQLASQRNSANERLAEMNTELQMEKQHKSSFLGTVPTRPVDGPPSAENFNNSLEPKRTFSDPSASTGDYLFRMQKLENNIAEMSKKLLLNFTLSPTDFLLDLRTSQV</sequence>
<reference evidence="3 4" key="1">
    <citation type="journal article" date="2019" name="Mol. Ecol. Resour.">
        <title>Improving Illumina assemblies with Hi-C and long reads: an example with the North African dromedary.</title>
        <authorList>
            <person name="Elbers J.P."/>
            <person name="Rogers M.F."/>
            <person name="Perelman P.L."/>
            <person name="Proskuryakova A.A."/>
            <person name="Serdyukova N.A."/>
            <person name="Johnson W.E."/>
            <person name="Horin P."/>
            <person name="Corander J."/>
            <person name="Murphy D."/>
            <person name="Burger P.A."/>
        </authorList>
    </citation>
    <scope>NUCLEOTIDE SEQUENCE [LARGE SCALE GENOMIC DNA]</scope>
    <source>
        <strain evidence="3">Drom800</strain>
        <tissue evidence="3">Blood</tissue>
    </source>
</reference>
<gene>
    <name evidence="3" type="ORF">Cadr_000005197</name>
</gene>
<comment type="caution">
    <text evidence="3">The sequence shown here is derived from an EMBL/GenBank/DDBJ whole genome shotgun (WGS) entry which is preliminary data.</text>
</comment>
<evidence type="ECO:0000259" key="2">
    <source>
        <dbReference type="Pfam" id="PF12001"/>
    </source>
</evidence>
<dbReference type="Pfam" id="PF12001">
    <property type="entry name" value="DUF3496"/>
    <property type="match status" value="1"/>
</dbReference>
<organism evidence="3 4">
    <name type="scientific">Camelus dromedarius</name>
    <name type="common">Dromedary</name>
    <name type="synonym">Arabian camel</name>
    <dbReference type="NCBI Taxonomy" id="9838"/>
    <lineage>
        <taxon>Eukaryota</taxon>
        <taxon>Metazoa</taxon>
        <taxon>Chordata</taxon>
        <taxon>Craniata</taxon>
        <taxon>Vertebrata</taxon>
        <taxon>Euteleostomi</taxon>
        <taxon>Mammalia</taxon>
        <taxon>Eutheria</taxon>
        <taxon>Laurasiatheria</taxon>
        <taxon>Artiodactyla</taxon>
        <taxon>Tylopoda</taxon>
        <taxon>Camelidae</taxon>
        <taxon>Camelus</taxon>
    </lineage>
</organism>
<dbReference type="AlphaFoldDB" id="A0A5N4E235"/>
<feature type="region of interest" description="Disordered" evidence="1">
    <location>
        <begin position="67"/>
        <end position="105"/>
    </location>
</feature>
<proteinExistence type="predicted"/>
<accession>A0A5N4E235</accession>
<feature type="domain" description="DUF3496" evidence="2">
    <location>
        <begin position="1"/>
        <end position="100"/>
    </location>
</feature>
<name>A0A5N4E235_CAMDR</name>
<dbReference type="EMBL" id="JWIN03000006">
    <property type="protein sequence ID" value="KAB1277503.1"/>
    <property type="molecule type" value="Genomic_DNA"/>
</dbReference>
<dbReference type="Proteomes" id="UP000299084">
    <property type="component" value="Unassembled WGS sequence"/>
</dbReference>
<dbReference type="InterPro" id="IPR021885">
    <property type="entry name" value="DUF3496"/>
</dbReference>
<evidence type="ECO:0000256" key="1">
    <source>
        <dbReference type="SAM" id="MobiDB-lite"/>
    </source>
</evidence>
<keyword evidence="4" id="KW-1185">Reference proteome</keyword>
<evidence type="ECO:0000313" key="3">
    <source>
        <dbReference type="EMBL" id="KAB1277503.1"/>
    </source>
</evidence>
<evidence type="ECO:0000313" key="4">
    <source>
        <dbReference type="Proteomes" id="UP000299084"/>
    </source>
</evidence>